<feature type="region of interest" description="Disordered" evidence="1">
    <location>
        <begin position="1"/>
        <end position="23"/>
    </location>
</feature>
<feature type="compositionally biased region" description="Basic and acidic residues" evidence="1">
    <location>
        <begin position="7"/>
        <end position="21"/>
    </location>
</feature>
<protein>
    <submittedName>
        <fullName evidence="2">Uncharacterized protein</fullName>
    </submittedName>
</protein>
<organism evidence="2 3">
    <name type="scientific">Octopus vulgaris</name>
    <name type="common">Common octopus</name>
    <dbReference type="NCBI Taxonomy" id="6645"/>
    <lineage>
        <taxon>Eukaryota</taxon>
        <taxon>Metazoa</taxon>
        <taxon>Spiralia</taxon>
        <taxon>Lophotrochozoa</taxon>
        <taxon>Mollusca</taxon>
        <taxon>Cephalopoda</taxon>
        <taxon>Coleoidea</taxon>
        <taxon>Octopodiformes</taxon>
        <taxon>Octopoda</taxon>
        <taxon>Incirrata</taxon>
        <taxon>Octopodidae</taxon>
        <taxon>Octopus</taxon>
    </lineage>
</organism>
<gene>
    <name evidence="2" type="ORF">OCTVUL_1B026675</name>
</gene>
<sequence>MEDEMRNEERGEGEEERKSELEQNVLSREGKRYIKYPFLYETISKIRGPLVDVSRKMRDIIEKLEKKLRQS</sequence>
<reference evidence="2" key="1">
    <citation type="submission" date="2023-08" db="EMBL/GenBank/DDBJ databases">
        <authorList>
            <person name="Alioto T."/>
            <person name="Alioto T."/>
            <person name="Gomez Garrido J."/>
        </authorList>
    </citation>
    <scope>NUCLEOTIDE SEQUENCE</scope>
</reference>
<evidence type="ECO:0000313" key="3">
    <source>
        <dbReference type="Proteomes" id="UP001162480"/>
    </source>
</evidence>
<name>A0AA36EYR4_OCTVU</name>
<dbReference type="EMBL" id="OX597814">
    <property type="protein sequence ID" value="CAI9716768.1"/>
    <property type="molecule type" value="Genomic_DNA"/>
</dbReference>
<proteinExistence type="predicted"/>
<dbReference type="AlphaFoldDB" id="A0AA36EYR4"/>
<accession>A0AA36EYR4</accession>
<evidence type="ECO:0000256" key="1">
    <source>
        <dbReference type="SAM" id="MobiDB-lite"/>
    </source>
</evidence>
<dbReference type="Proteomes" id="UP001162480">
    <property type="component" value="Chromosome 1"/>
</dbReference>
<keyword evidence="3" id="KW-1185">Reference proteome</keyword>
<evidence type="ECO:0000313" key="2">
    <source>
        <dbReference type="EMBL" id="CAI9716768.1"/>
    </source>
</evidence>